<sequence length="232" mass="23932">MDSADGVPRGAAIMAAVVGTLEQVEMPRAAVAKRAGWRDPRLWVGVTLVAVSVVLGAQVVGSADDSVAVWAAGKDIARGDRLSPAALVQTRVRFTSDGDRDRYLVVADGSPGDVRLTRSVGVGELVPRAALGQTPDDVVQVSVSLPTVHVPPGVVAGSVVDVWVSPRNPSDTKPAAELLREVTVLSTDAGGQELVGASNERQVVLQVPDRAEDVARVVAASGADELVLVGRG</sequence>
<evidence type="ECO:0000313" key="1">
    <source>
        <dbReference type="EMBL" id="MFC6152591.1"/>
    </source>
</evidence>
<comment type="caution">
    <text evidence="1">The sequence shown here is derived from an EMBL/GenBank/DDBJ whole genome shotgun (WGS) entry which is preliminary data.</text>
</comment>
<dbReference type="Proteomes" id="UP001596098">
    <property type="component" value="Unassembled WGS sequence"/>
</dbReference>
<evidence type="ECO:0008006" key="3">
    <source>
        <dbReference type="Google" id="ProtNLM"/>
    </source>
</evidence>
<evidence type="ECO:0000313" key="2">
    <source>
        <dbReference type="Proteomes" id="UP001596098"/>
    </source>
</evidence>
<dbReference type="RefSeq" id="WP_128219742.1">
    <property type="nucleotide sequence ID" value="NZ_CP034929.1"/>
</dbReference>
<gene>
    <name evidence="1" type="ORF">ACFPWU_02795</name>
</gene>
<keyword evidence="2" id="KW-1185">Reference proteome</keyword>
<dbReference type="EMBL" id="JBHSQI010000002">
    <property type="protein sequence ID" value="MFC6152591.1"/>
    <property type="molecule type" value="Genomic_DNA"/>
</dbReference>
<protein>
    <recommendedName>
        <fullName evidence="3">SAF domain-containing protein</fullName>
    </recommendedName>
</protein>
<proteinExistence type="predicted"/>
<reference evidence="2" key="1">
    <citation type="journal article" date="2019" name="Int. J. Syst. Evol. Microbiol.">
        <title>The Global Catalogue of Microorganisms (GCM) 10K type strain sequencing project: providing services to taxonomists for standard genome sequencing and annotation.</title>
        <authorList>
            <consortium name="The Broad Institute Genomics Platform"/>
            <consortium name="The Broad Institute Genome Sequencing Center for Infectious Disease"/>
            <person name="Wu L."/>
            <person name="Ma J."/>
        </authorList>
    </citation>
    <scope>NUCLEOTIDE SEQUENCE [LARGE SCALE GENOMIC DNA]</scope>
    <source>
        <strain evidence="2">DFY28</strain>
    </source>
</reference>
<accession>A0ABW1QSX2</accession>
<organism evidence="1 2">
    <name type="scientific">Nocardioides yefusunii</name>
    <dbReference type="NCBI Taxonomy" id="2500546"/>
    <lineage>
        <taxon>Bacteria</taxon>
        <taxon>Bacillati</taxon>
        <taxon>Actinomycetota</taxon>
        <taxon>Actinomycetes</taxon>
        <taxon>Propionibacteriales</taxon>
        <taxon>Nocardioidaceae</taxon>
        <taxon>Nocardioides</taxon>
    </lineage>
</organism>
<name>A0ABW1QSX2_9ACTN</name>